<comment type="caution">
    <text evidence="7">The sequence shown here is derived from an EMBL/GenBank/DDBJ whole genome shotgun (WGS) entry which is preliminary data.</text>
</comment>
<evidence type="ECO:0000313" key="8">
    <source>
        <dbReference type="Proteomes" id="UP000225706"/>
    </source>
</evidence>
<gene>
    <name evidence="7" type="ORF">AWC38_SpisGene6471</name>
</gene>
<evidence type="ECO:0000256" key="4">
    <source>
        <dbReference type="ARBA" id="ARBA00023136"/>
    </source>
</evidence>
<reference evidence="8" key="1">
    <citation type="journal article" date="2017" name="bioRxiv">
        <title>Comparative analysis of the genomes of Stylophora pistillata and Acropora digitifera provides evidence for extensive differences between species of corals.</title>
        <authorList>
            <person name="Voolstra C.R."/>
            <person name="Li Y."/>
            <person name="Liew Y.J."/>
            <person name="Baumgarten S."/>
            <person name="Zoccola D."/>
            <person name="Flot J.-F."/>
            <person name="Tambutte S."/>
            <person name="Allemand D."/>
            <person name="Aranda M."/>
        </authorList>
    </citation>
    <scope>NUCLEOTIDE SEQUENCE [LARGE SCALE GENOMIC DNA]</scope>
</reference>
<comment type="subcellular location">
    <subcellularLocation>
        <location evidence="1">Membrane</location>
        <topology evidence="1">Multi-pass membrane protein</topology>
    </subcellularLocation>
</comment>
<evidence type="ECO:0000256" key="5">
    <source>
        <dbReference type="SAM" id="MobiDB-lite"/>
    </source>
</evidence>
<feature type="transmembrane region" description="Helical" evidence="6">
    <location>
        <begin position="113"/>
        <end position="130"/>
    </location>
</feature>
<dbReference type="InterPro" id="IPR013604">
    <property type="entry name" value="7TM_chemorcpt"/>
</dbReference>
<feature type="transmembrane region" description="Helical" evidence="6">
    <location>
        <begin position="82"/>
        <end position="107"/>
    </location>
</feature>
<keyword evidence="8" id="KW-1185">Reference proteome</keyword>
<dbReference type="AlphaFoldDB" id="A0A2B4SFZ8"/>
<evidence type="ECO:0000256" key="2">
    <source>
        <dbReference type="ARBA" id="ARBA00022692"/>
    </source>
</evidence>
<evidence type="ECO:0000313" key="7">
    <source>
        <dbReference type="EMBL" id="PFX28801.1"/>
    </source>
</evidence>
<dbReference type="EMBL" id="LSMT01000077">
    <property type="protein sequence ID" value="PFX28801.1"/>
    <property type="molecule type" value="Genomic_DNA"/>
</dbReference>
<protein>
    <submittedName>
        <fullName evidence="7">Uncharacterized protein</fullName>
    </submittedName>
</protein>
<name>A0A2B4SFZ8_STYPI</name>
<keyword evidence="4 6" id="KW-0472">Membrane</keyword>
<feature type="compositionally biased region" description="Basic and acidic residues" evidence="5">
    <location>
        <begin position="17"/>
        <end position="29"/>
    </location>
</feature>
<feature type="transmembrane region" description="Helical" evidence="6">
    <location>
        <begin position="142"/>
        <end position="165"/>
    </location>
</feature>
<feature type="transmembrane region" description="Helical" evidence="6">
    <location>
        <begin position="218"/>
        <end position="236"/>
    </location>
</feature>
<dbReference type="Proteomes" id="UP000225706">
    <property type="component" value="Unassembled WGS sequence"/>
</dbReference>
<sequence length="238" mass="26638">MAQVHNLQMQGVTKPEISSRNETEGKKEGSSVNLTNNRDILRGELSNKLLPILNLMKFSGEFYGDTSLSETPPATSNFISRIYCGMVLLGQITILAQAVASLVYEGFDEMKNTYTLLLFGVWYLQSVGLLKSDNSRERDTIFFFTFLYWWMGLSSQIAVIFMFGIRVHEKIHGIYDALQQIVVADCKEHLELLHFLMHLRGEPIGMSVGGLVVINKSLLLSVVGIIISYLAVLLTLPA</sequence>
<keyword evidence="2 6" id="KW-0812">Transmembrane</keyword>
<accession>A0A2B4SFZ8</accession>
<dbReference type="Pfam" id="PF08395">
    <property type="entry name" value="7tm_7"/>
    <property type="match status" value="1"/>
</dbReference>
<evidence type="ECO:0000256" key="3">
    <source>
        <dbReference type="ARBA" id="ARBA00022989"/>
    </source>
</evidence>
<dbReference type="OrthoDB" id="5954090at2759"/>
<feature type="compositionally biased region" description="Polar residues" evidence="5">
    <location>
        <begin position="1"/>
        <end position="16"/>
    </location>
</feature>
<evidence type="ECO:0000256" key="1">
    <source>
        <dbReference type="ARBA" id="ARBA00004141"/>
    </source>
</evidence>
<proteinExistence type="predicted"/>
<keyword evidence="3 6" id="KW-1133">Transmembrane helix</keyword>
<dbReference type="GO" id="GO:0050909">
    <property type="term" value="P:sensory perception of taste"/>
    <property type="evidence" value="ECO:0007669"/>
    <property type="project" value="InterPro"/>
</dbReference>
<dbReference type="GO" id="GO:0016020">
    <property type="term" value="C:membrane"/>
    <property type="evidence" value="ECO:0007669"/>
    <property type="project" value="UniProtKB-SubCell"/>
</dbReference>
<feature type="region of interest" description="Disordered" evidence="5">
    <location>
        <begin position="1"/>
        <end position="33"/>
    </location>
</feature>
<evidence type="ECO:0000256" key="6">
    <source>
        <dbReference type="SAM" id="Phobius"/>
    </source>
</evidence>
<organism evidence="7 8">
    <name type="scientific">Stylophora pistillata</name>
    <name type="common">Smooth cauliflower coral</name>
    <dbReference type="NCBI Taxonomy" id="50429"/>
    <lineage>
        <taxon>Eukaryota</taxon>
        <taxon>Metazoa</taxon>
        <taxon>Cnidaria</taxon>
        <taxon>Anthozoa</taxon>
        <taxon>Hexacorallia</taxon>
        <taxon>Scleractinia</taxon>
        <taxon>Astrocoeniina</taxon>
        <taxon>Pocilloporidae</taxon>
        <taxon>Stylophora</taxon>
    </lineage>
</organism>